<sequence>MTVVRDGSVGSRRGRRVGLLLGSVLVPVALAVAAPVLVVRSQVARWGLLEDDARLEQDLVVTLVPLAVVVALGLLAGWLWGRGSNVTASVVACVAVRVAAVPTLGLLSLRFAGDVSPVLTSEVALAVGCYRLMLGSAAAAALLTATWRARRLIPPGGTRTVGLHTPKG</sequence>
<name>A0ABN2NW31_9ACTN</name>
<dbReference type="EMBL" id="BAAAMY010000001">
    <property type="protein sequence ID" value="GAA1904693.1"/>
    <property type="molecule type" value="Genomic_DNA"/>
</dbReference>
<accession>A0ABN2NW31</accession>
<keyword evidence="1" id="KW-1133">Transmembrane helix</keyword>
<comment type="caution">
    <text evidence="2">The sequence shown here is derived from an EMBL/GenBank/DDBJ whole genome shotgun (WGS) entry which is preliminary data.</text>
</comment>
<organism evidence="2 3">
    <name type="scientific">Nocardioides lentus</name>
    <dbReference type="NCBI Taxonomy" id="338077"/>
    <lineage>
        <taxon>Bacteria</taxon>
        <taxon>Bacillati</taxon>
        <taxon>Actinomycetota</taxon>
        <taxon>Actinomycetes</taxon>
        <taxon>Propionibacteriales</taxon>
        <taxon>Nocardioidaceae</taxon>
        <taxon>Nocardioides</taxon>
    </lineage>
</organism>
<gene>
    <name evidence="2" type="ORF">GCM10009737_01680</name>
</gene>
<feature type="transmembrane region" description="Helical" evidence="1">
    <location>
        <begin position="59"/>
        <end position="81"/>
    </location>
</feature>
<dbReference type="Proteomes" id="UP001501612">
    <property type="component" value="Unassembled WGS sequence"/>
</dbReference>
<feature type="transmembrane region" description="Helical" evidence="1">
    <location>
        <begin position="123"/>
        <end position="143"/>
    </location>
</feature>
<reference evidence="2 3" key="1">
    <citation type="journal article" date="2019" name="Int. J. Syst. Evol. Microbiol.">
        <title>The Global Catalogue of Microorganisms (GCM) 10K type strain sequencing project: providing services to taxonomists for standard genome sequencing and annotation.</title>
        <authorList>
            <consortium name="The Broad Institute Genomics Platform"/>
            <consortium name="The Broad Institute Genome Sequencing Center for Infectious Disease"/>
            <person name="Wu L."/>
            <person name="Ma J."/>
        </authorList>
    </citation>
    <scope>NUCLEOTIDE SEQUENCE [LARGE SCALE GENOMIC DNA]</scope>
    <source>
        <strain evidence="2 3">JCM 14046</strain>
    </source>
</reference>
<evidence type="ECO:0000313" key="3">
    <source>
        <dbReference type="Proteomes" id="UP001501612"/>
    </source>
</evidence>
<keyword evidence="1" id="KW-0812">Transmembrane</keyword>
<feature type="transmembrane region" description="Helical" evidence="1">
    <location>
        <begin position="17"/>
        <end position="39"/>
    </location>
</feature>
<evidence type="ECO:0000313" key="2">
    <source>
        <dbReference type="EMBL" id="GAA1904693.1"/>
    </source>
</evidence>
<protein>
    <recommendedName>
        <fullName evidence="4">Integral membrane protein</fullName>
    </recommendedName>
</protein>
<evidence type="ECO:0000256" key="1">
    <source>
        <dbReference type="SAM" id="Phobius"/>
    </source>
</evidence>
<keyword evidence="3" id="KW-1185">Reference proteome</keyword>
<feature type="transmembrane region" description="Helical" evidence="1">
    <location>
        <begin position="88"/>
        <end position="111"/>
    </location>
</feature>
<evidence type="ECO:0008006" key="4">
    <source>
        <dbReference type="Google" id="ProtNLM"/>
    </source>
</evidence>
<proteinExistence type="predicted"/>
<keyword evidence="1" id="KW-0472">Membrane</keyword>